<dbReference type="OrthoDB" id="9814318at2"/>
<dbReference type="KEGG" id="fsc:FSU_3036"/>
<keyword evidence="7" id="KW-1185">Reference proteome</keyword>
<keyword evidence="2" id="KW-0812">Transmembrane</keyword>
<keyword evidence="2" id="KW-0472">Membrane</keyword>
<reference evidence="6" key="2">
    <citation type="submission" date="2010-08" db="EMBL/GenBank/DDBJ databases">
        <title>Complete sequence of Fibrobacter succinogenes subsp. succinogenes S85.</title>
        <authorList>
            <person name="Durkin A.S."/>
            <person name="Nelson K.E."/>
            <person name="Morrison M."/>
            <person name="Forsberg C.W."/>
            <person name="Wilson D.B."/>
            <person name="Russell J.B."/>
            <person name="Cann I.K.O."/>
            <person name="Mackie R.I."/>
            <person name="White B.A."/>
        </authorList>
    </citation>
    <scope>NUCLEOTIDE SEQUENCE [LARGE SCALE GENOMIC DNA]</scope>
    <source>
        <strain evidence="6">ATCC 19169 / S85</strain>
    </source>
</reference>
<dbReference type="EMBL" id="CP002158">
    <property type="protein sequence ID" value="ADL25917.1"/>
    <property type="molecule type" value="Genomic_DNA"/>
</dbReference>
<evidence type="ECO:0000256" key="3">
    <source>
        <dbReference type="SAM" id="SignalP"/>
    </source>
</evidence>
<sequence length="318" mass="33396">MKNLLISLLILLLSTDIFAAYVAVLETGADGNAREIVSLTDRQYLTNVLREEAVTQLPATQNYTIMTRENIMQMLPPGKAIEDCEGSCLVETGKNIAADYVCQARVGSFGGDLTLSAELYETAGNKLIASFNGQGSDVKDLLALVREKSAEFFGVVKNMTQPVSEPVVAEVNEMAPVPAENVADEQKTEMPIVNPKASDSVRVLANDAYNEVDGKTTPQVGESIPANVGGDSAENASAENVAKKSGPRWVVLGIGAAVTVTGVVLAVVGNSKAKDAAERNSVDLHRDLDDAKTGQTLRGVGIGVAIAGAIGIGLSFVF</sequence>
<reference evidence="4 7" key="1">
    <citation type="submission" date="2009-10" db="EMBL/GenBank/DDBJ databases">
        <title>Complete sequence of Fibrobacter succinogenes subsp. succinogenes S85.</title>
        <authorList>
            <consortium name="US DOE Joint Genome Institute"/>
            <person name="Lucas S."/>
            <person name="Copeland A."/>
            <person name="Lapidus A."/>
            <person name="Glavina del Rio T."/>
            <person name="Tice H."/>
            <person name="Bruce D."/>
            <person name="Goodwin L."/>
            <person name="Pitluck S."/>
            <person name="Chertkov O."/>
            <person name="Detter J.C."/>
            <person name="Han C."/>
            <person name="Tapia R."/>
            <person name="Larimer F."/>
            <person name="Land M."/>
            <person name="Hauser L."/>
            <person name="Kyrpides N."/>
            <person name="Mikhailova N."/>
            <person name="Weimer P.J."/>
            <person name="Stevenson D.M."/>
            <person name="Boyum J."/>
            <person name="Brumm P.I."/>
            <person name="Mead D."/>
        </authorList>
    </citation>
    <scope>NUCLEOTIDE SEQUENCE [LARGE SCALE GENOMIC DNA]</scope>
    <source>
        <strain evidence="7">ATCC 19169 / S85</strain>
        <strain evidence="4">S85</strain>
    </source>
</reference>
<feature type="transmembrane region" description="Helical" evidence="2">
    <location>
        <begin position="249"/>
        <end position="269"/>
    </location>
</feature>
<evidence type="ECO:0000256" key="2">
    <source>
        <dbReference type="SAM" id="Phobius"/>
    </source>
</evidence>
<keyword evidence="2" id="KW-1133">Transmembrane helix</keyword>
<feature type="region of interest" description="Disordered" evidence="1">
    <location>
        <begin position="212"/>
        <end position="233"/>
    </location>
</feature>
<evidence type="ECO:0000313" key="4">
    <source>
        <dbReference type="EMBL" id="ACX76056.1"/>
    </source>
</evidence>
<proteinExistence type="predicted"/>
<feature type="signal peptide" evidence="3">
    <location>
        <begin position="1"/>
        <end position="19"/>
    </location>
</feature>
<evidence type="ECO:0000313" key="7">
    <source>
        <dbReference type="Proteomes" id="UP000001497"/>
    </source>
</evidence>
<accession>C9RLP1</accession>
<reference evidence="5" key="3">
    <citation type="submission" date="2010-08" db="EMBL/GenBank/DDBJ databases">
        <authorList>
            <person name="Durkin A.S."/>
            <person name="Nelson K.E."/>
            <person name="Morrison M."/>
            <person name="Forsberg C.W."/>
            <person name="Wilson D.B."/>
            <person name="Russell J.B."/>
            <person name="Cann I.K.O."/>
            <person name="Mackie R.I."/>
            <person name="White B.A."/>
        </authorList>
    </citation>
    <scope>NUCLEOTIDE SEQUENCE</scope>
    <source>
        <strain evidence="5">S85</strain>
    </source>
</reference>
<dbReference type="Proteomes" id="UP000001497">
    <property type="component" value="Chromosome"/>
</dbReference>
<dbReference type="KEGG" id="fsu:Fisuc_2470"/>
<name>C9RLP1_FIBSS</name>
<feature type="transmembrane region" description="Helical" evidence="2">
    <location>
        <begin position="296"/>
        <end position="317"/>
    </location>
</feature>
<gene>
    <name evidence="4" type="ordered locus">Fisuc_2470</name>
    <name evidence="5" type="ordered locus">FSU_3036</name>
</gene>
<evidence type="ECO:0000313" key="6">
    <source>
        <dbReference type="Proteomes" id="UP000000517"/>
    </source>
</evidence>
<dbReference type="AlphaFoldDB" id="C9RLP1"/>
<dbReference type="HOGENOM" id="CLU_873600_0_0_0"/>
<dbReference type="STRING" id="59374.FSU_3036"/>
<organism evidence="5 6">
    <name type="scientific">Fibrobacter succinogenes (strain ATCC 19169 / S85)</name>
    <dbReference type="NCBI Taxonomy" id="59374"/>
    <lineage>
        <taxon>Bacteria</taxon>
        <taxon>Pseudomonadati</taxon>
        <taxon>Fibrobacterota</taxon>
        <taxon>Fibrobacteria</taxon>
        <taxon>Fibrobacterales</taxon>
        <taxon>Fibrobacteraceae</taxon>
        <taxon>Fibrobacter</taxon>
    </lineage>
</organism>
<protein>
    <submittedName>
        <fullName evidence="5">Uncharacterized protein</fullName>
    </submittedName>
</protein>
<evidence type="ECO:0000313" key="5">
    <source>
        <dbReference type="EMBL" id="ADL25917.1"/>
    </source>
</evidence>
<dbReference type="EMBL" id="CP001792">
    <property type="protein sequence ID" value="ACX76056.1"/>
    <property type="molecule type" value="Genomic_DNA"/>
</dbReference>
<feature type="chain" id="PRO_5003002256" evidence="3">
    <location>
        <begin position="20"/>
        <end position="318"/>
    </location>
</feature>
<keyword evidence="3" id="KW-0732">Signal</keyword>
<dbReference type="Proteomes" id="UP000000517">
    <property type="component" value="Chromosome"/>
</dbReference>
<evidence type="ECO:0000256" key="1">
    <source>
        <dbReference type="SAM" id="MobiDB-lite"/>
    </source>
</evidence>
<dbReference type="RefSeq" id="WP_014547083.1">
    <property type="nucleotide sequence ID" value="NC_013410.1"/>
</dbReference>